<feature type="compositionally biased region" description="Gly residues" evidence="1">
    <location>
        <begin position="28"/>
        <end position="45"/>
    </location>
</feature>
<evidence type="ECO:0000313" key="3">
    <source>
        <dbReference type="EMBL" id="KAF5314527.1"/>
    </source>
</evidence>
<dbReference type="PANTHER" id="PTHR34587:SF2">
    <property type="entry name" value="G-PROTEIN COUPLED RECEPTORS FAMILY 1 PROFILE DOMAIN-CONTAINING PROTEIN"/>
    <property type="match status" value="1"/>
</dbReference>
<accession>A0A8H5B2I5</accession>
<evidence type="ECO:0000256" key="2">
    <source>
        <dbReference type="SAM" id="SignalP"/>
    </source>
</evidence>
<protein>
    <recommendedName>
        <fullName evidence="5">Ribosomal protein s17</fullName>
    </recommendedName>
</protein>
<dbReference type="PANTHER" id="PTHR34587">
    <property type="entry name" value="VWFA DOMAIN-CONTAINING PROTEIN"/>
    <property type="match status" value="1"/>
</dbReference>
<comment type="caution">
    <text evidence="3">The sequence shown here is derived from an EMBL/GenBank/DDBJ whole genome shotgun (WGS) entry which is preliminary data.</text>
</comment>
<organism evidence="3 4">
    <name type="scientific">Ephemerocybe angulata</name>
    <dbReference type="NCBI Taxonomy" id="980116"/>
    <lineage>
        <taxon>Eukaryota</taxon>
        <taxon>Fungi</taxon>
        <taxon>Dikarya</taxon>
        <taxon>Basidiomycota</taxon>
        <taxon>Agaricomycotina</taxon>
        <taxon>Agaricomycetes</taxon>
        <taxon>Agaricomycetidae</taxon>
        <taxon>Agaricales</taxon>
        <taxon>Agaricineae</taxon>
        <taxon>Psathyrellaceae</taxon>
        <taxon>Ephemerocybe</taxon>
    </lineage>
</organism>
<gene>
    <name evidence="3" type="ORF">D9611_007092</name>
</gene>
<evidence type="ECO:0000256" key="1">
    <source>
        <dbReference type="SAM" id="MobiDB-lite"/>
    </source>
</evidence>
<name>A0A8H5B2I5_9AGAR</name>
<dbReference type="OrthoDB" id="2336871at2759"/>
<reference evidence="3 4" key="1">
    <citation type="journal article" date="2020" name="ISME J.">
        <title>Uncovering the hidden diversity of litter-decomposition mechanisms in mushroom-forming fungi.</title>
        <authorList>
            <person name="Floudas D."/>
            <person name="Bentzer J."/>
            <person name="Ahren D."/>
            <person name="Johansson T."/>
            <person name="Persson P."/>
            <person name="Tunlid A."/>
        </authorList>
    </citation>
    <scope>NUCLEOTIDE SEQUENCE [LARGE SCALE GENOMIC DNA]</scope>
    <source>
        <strain evidence="3 4">CBS 175.51</strain>
    </source>
</reference>
<evidence type="ECO:0000313" key="4">
    <source>
        <dbReference type="Proteomes" id="UP000541558"/>
    </source>
</evidence>
<dbReference type="InterPro" id="IPR053216">
    <property type="entry name" value="Appressorial_penetr-assoc"/>
</dbReference>
<feature type="signal peptide" evidence="2">
    <location>
        <begin position="1"/>
        <end position="19"/>
    </location>
</feature>
<proteinExistence type="predicted"/>
<evidence type="ECO:0008006" key="5">
    <source>
        <dbReference type="Google" id="ProtNLM"/>
    </source>
</evidence>
<keyword evidence="2" id="KW-0732">Signal</keyword>
<sequence>MKTALALLIFASLLSRVPAQNQNQRQGGNKGNQGGNQGGSQGGAQGDPQKSLTLDPRVIAKGFARTGQETPTAGQVASLTSTNNYINHCLTVNLPITDGKQLEGGSCNPAPIGSIPSIDKMPTAKFVSPLNGADVGAPNVPFDVVLNIKNLATGQFVNAQANYFAAPQQLNGAGVILGHSHITIDKLTSLDQTTPTDPKKFAYFKGLNAAAQGGKLTANIDKGLPAGAYRLCTINSSSNHQPVIAPVAQHGSLDDCIYFTVGGGNAGANTGGANTGAGKGANGGANNGVNKGGNQGANGGANNGGNKGRGQNRPRRLTAREIGGLSTA</sequence>
<feature type="compositionally biased region" description="Gly residues" evidence="1">
    <location>
        <begin position="285"/>
        <end position="308"/>
    </location>
</feature>
<keyword evidence="4" id="KW-1185">Reference proteome</keyword>
<dbReference type="EMBL" id="JAACJK010000221">
    <property type="protein sequence ID" value="KAF5314527.1"/>
    <property type="molecule type" value="Genomic_DNA"/>
</dbReference>
<feature type="region of interest" description="Disordered" evidence="1">
    <location>
        <begin position="20"/>
        <end position="51"/>
    </location>
</feature>
<feature type="chain" id="PRO_5034156634" description="Ribosomal protein s17" evidence="2">
    <location>
        <begin position="20"/>
        <end position="328"/>
    </location>
</feature>
<dbReference type="AlphaFoldDB" id="A0A8H5B2I5"/>
<feature type="region of interest" description="Disordered" evidence="1">
    <location>
        <begin position="285"/>
        <end position="328"/>
    </location>
</feature>
<dbReference type="Proteomes" id="UP000541558">
    <property type="component" value="Unassembled WGS sequence"/>
</dbReference>